<dbReference type="InterPro" id="IPR027417">
    <property type="entry name" value="P-loop_NTPase"/>
</dbReference>
<sequence>MPPPGLVHPSLPRPPGLEPPAPDGFLLHDYWKGKFAPFPGFSSRPGLIPARESRKLLITQPAPKAPRKRRLRRRRAAPELALLPPQSFMLAEGSTEPVESPTSESSTDTASETKEIFQFDKYADVFIPQYLKEIQKQPHNLIPLQPVPIFPSLSYLQSFLLPNLIEEFCKPRPVTILSAPPADECPALQIDTYHAHWMALLAWELDKLASDKEQIVLWKIGLKVAIWADAEFVVFVPGIRENYPRLEIGDLVHLREVFERQQRGSGMAFEGRVVALRKREGYIHLHSPTLLHHIKHVLPPSLKSLDGSYNSEDELPLLFNISFVANARPSFTMDNAAATMGDALKADVGPHNLARYWLFPHPEDLNSPFSVYSVDQVFRDQDWIDQGLNPEQRLAASSIALHQSPVPYLISGPPGTGKTRTVVETVLQVLRIQPESCILLCAPSNPATDTLVLRLRPFLQPHEMLRLNDQNRTFAEVPVKITQYCYIENDKFALPPWKTLMNYRVVVCSCLDAGILAAAQCSNTALVRLEQEIAEALHPRRLAKPRISPHWTHLLIDEAAQGSEPELLIPISVVFTQLSAPEPAEDWSTPMFAPQMVLCGDPQQLGPIVTSEKARSGELDVSLLERLFERPLYAEHAQARSKMGPQQHSPLRPFQFTPFTNLVKNYRSHPAILMPPSAIFYSDSLEPCATNGAISWSGLRNPELPLMFFGHEHLEECVDERATWYNKGEIDQIVGIIKSLVQEGQASSPPLKPADIGIMAAWREQVWKLRERLRNEKLNAVDVGTVEDYQGRESRVVIISCVRSSERFLQEDMEKGLGFMLEKKRMNVAITRAKELLVVIGNGSILKQDPYWKGFLQFALRNKLYVGPPLDIEMDGNYISRLESNYINTQEPESEEDVGLKMAGGIARDILNDSY</sequence>
<dbReference type="GO" id="GO:0003723">
    <property type="term" value="F:RNA binding"/>
    <property type="evidence" value="ECO:0007669"/>
    <property type="project" value="InterPro"/>
</dbReference>
<evidence type="ECO:0000256" key="1">
    <source>
        <dbReference type="ARBA" id="ARBA00004496"/>
    </source>
</evidence>
<comment type="subcellular location">
    <subcellularLocation>
        <location evidence="1">Cytoplasm</location>
    </subcellularLocation>
</comment>
<feature type="compositionally biased region" description="Pro residues" evidence="4">
    <location>
        <begin position="1"/>
        <end position="22"/>
    </location>
</feature>
<evidence type="ECO:0000256" key="4">
    <source>
        <dbReference type="SAM" id="MobiDB-lite"/>
    </source>
</evidence>
<organism evidence="7 8">
    <name type="scientific">Hypsizygus marmoreus</name>
    <name type="common">White beech mushroom</name>
    <name type="synonym">Agaricus marmoreus</name>
    <dbReference type="NCBI Taxonomy" id="39966"/>
    <lineage>
        <taxon>Eukaryota</taxon>
        <taxon>Fungi</taxon>
        <taxon>Dikarya</taxon>
        <taxon>Basidiomycota</taxon>
        <taxon>Agaricomycotina</taxon>
        <taxon>Agaricomycetes</taxon>
        <taxon>Agaricomycetidae</taxon>
        <taxon>Agaricales</taxon>
        <taxon>Tricholomatineae</taxon>
        <taxon>Lyophyllaceae</taxon>
        <taxon>Hypsizygus</taxon>
    </lineage>
</organism>
<dbReference type="InterPro" id="IPR026122">
    <property type="entry name" value="MOV-10/SDE3_DEXXQ/H-box"/>
</dbReference>
<dbReference type="InterPro" id="IPR041677">
    <property type="entry name" value="DNA2/NAM7_AAA_11"/>
</dbReference>
<feature type="region of interest" description="Disordered" evidence="4">
    <location>
        <begin position="1"/>
        <end position="23"/>
    </location>
</feature>
<keyword evidence="7" id="KW-0547">Nucleotide-binding</keyword>
<dbReference type="OrthoDB" id="6513042at2759"/>
<dbReference type="GO" id="GO:0031047">
    <property type="term" value="P:regulatory ncRNA-mediated gene silencing"/>
    <property type="evidence" value="ECO:0007669"/>
    <property type="project" value="UniProtKB-KW"/>
</dbReference>
<feature type="domain" description="DNA2/NAM7 helicase-like C-terminal" evidence="6">
    <location>
        <begin position="659"/>
        <end position="843"/>
    </location>
</feature>
<keyword evidence="8" id="KW-1185">Reference proteome</keyword>
<dbReference type="STRING" id="39966.A0A369JVW2"/>
<dbReference type="CDD" id="cd18808">
    <property type="entry name" value="SF1_C_Upf1"/>
    <property type="match status" value="1"/>
</dbReference>
<accession>A0A369JVW2</accession>
<dbReference type="InParanoid" id="A0A369JVW2"/>
<feature type="domain" description="DNA2/NAM7 helicase helicase" evidence="5">
    <location>
        <begin position="388"/>
        <end position="457"/>
    </location>
</feature>
<dbReference type="Proteomes" id="UP000076154">
    <property type="component" value="Unassembled WGS sequence"/>
</dbReference>
<dbReference type="Gene3D" id="3.40.50.300">
    <property type="entry name" value="P-loop containing nucleotide triphosphate hydrolases"/>
    <property type="match status" value="2"/>
</dbReference>
<dbReference type="GO" id="GO:0005737">
    <property type="term" value="C:cytoplasm"/>
    <property type="evidence" value="ECO:0007669"/>
    <property type="project" value="UniProtKB-SubCell"/>
</dbReference>
<keyword evidence="7" id="KW-0067">ATP-binding</keyword>
<protein>
    <submittedName>
        <fullName evidence="7">RNA helicase Mov10l1</fullName>
    </submittedName>
</protein>
<dbReference type="PANTHER" id="PTHR45418:SF1">
    <property type="entry name" value="CANCER_TESTIS ANTIGEN 55"/>
    <property type="match status" value="1"/>
</dbReference>
<evidence type="ECO:0000313" key="7">
    <source>
        <dbReference type="EMBL" id="RDB23524.1"/>
    </source>
</evidence>
<dbReference type="GO" id="GO:0032574">
    <property type="term" value="F:5'-3' RNA helicase activity"/>
    <property type="evidence" value="ECO:0007669"/>
    <property type="project" value="InterPro"/>
</dbReference>
<feature type="compositionally biased region" description="Low complexity" evidence="4">
    <location>
        <begin position="92"/>
        <end position="110"/>
    </location>
</feature>
<evidence type="ECO:0000259" key="5">
    <source>
        <dbReference type="Pfam" id="PF13086"/>
    </source>
</evidence>
<dbReference type="EMBL" id="LUEZ02000046">
    <property type="protein sequence ID" value="RDB23524.1"/>
    <property type="molecule type" value="Genomic_DNA"/>
</dbReference>
<reference evidence="7" key="1">
    <citation type="submission" date="2018-04" db="EMBL/GenBank/DDBJ databases">
        <title>Whole genome sequencing of Hypsizygus marmoreus.</title>
        <authorList>
            <person name="Choi I.-G."/>
            <person name="Min B."/>
            <person name="Kim J.-G."/>
            <person name="Kim S."/>
            <person name="Oh Y.-L."/>
            <person name="Kong W.-S."/>
            <person name="Park H."/>
            <person name="Jeong J."/>
            <person name="Song E.-S."/>
        </authorList>
    </citation>
    <scope>NUCLEOTIDE SEQUENCE [LARGE SCALE GENOMIC DNA]</scope>
    <source>
        <strain evidence="7">51987-8</strain>
    </source>
</reference>
<keyword evidence="7" id="KW-0347">Helicase</keyword>
<keyword evidence="2" id="KW-0963">Cytoplasm</keyword>
<evidence type="ECO:0000313" key="8">
    <source>
        <dbReference type="Proteomes" id="UP000076154"/>
    </source>
</evidence>
<dbReference type="SUPFAM" id="SSF52540">
    <property type="entry name" value="P-loop containing nucleoside triphosphate hydrolases"/>
    <property type="match status" value="1"/>
</dbReference>
<dbReference type="InterPro" id="IPR041679">
    <property type="entry name" value="DNA2/NAM7-like_C"/>
</dbReference>
<dbReference type="CDD" id="cd18038">
    <property type="entry name" value="DEXXQc_Helz-like"/>
    <property type="match status" value="1"/>
</dbReference>
<gene>
    <name evidence="7" type="primary">MOV10L1</name>
    <name evidence="7" type="ORF">Hypma_009215</name>
</gene>
<dbReference type="Pfam" id="PF13087">
    <property type="entry name" value="AAA_12"/>
    <property type="match status" value="1"/>
</dbReference>
<evidence type="ECO:0000259" key="6">
    <source>
        <dbReference type="Pfam" id="PF13087"/>
    </source>
</evidence>
<name>A0A369JVW2_HYPMA</name>
<dbReference type="InterPro" id="IPR047187">
    <property type="entry name" value="SF1_C_Upf1"/>
</dbReference>
<dbReference type="AlphaFoldDB" id="A0A369JVW2"/>
<dbReference type="Pfam" id="PF13086">
    <property type="entry name" value="AAA_11"/>
    <property type="match status" value="1"/>
</dbReference>
<comment type="caution">
    <text evidence="7">The sequence shown here is derived from an EMBL/GenBank/DDBJ whole genome shotgun (WGS) entry which is preliminary data.</text>
</comment>
<keyword evidence="3" id="KW-0943">RNA-mediated gene silencing</keyword>
<feature type="region of interest" description="Disordered" evidence="4">
    <location>
        <begin position="91"/>
        <end position="111"/>
    </location>
</feature>
<dbReference type="PANTHER" id="PTHR45418">
    <property type="entry name" value="CANCER/TESTIS ANTIGEN 55"/>
    <property type="match status" value="1"/>
</dbReference>
<keyword evidence="7" id="KW-0378">Hydrolase</keyword>
<evidence type="ECO:0000256" key="3">
    <source>
        <dbReference type="ARBA" id="ARBA00023158"/>
    </source>
</evidence>
<evidence type="ECO:0000256" key="2">
    <source>
        <dbReference type="ARBA" id="ARBA00022490"/>
    </source>
</evidence>
<proteinExistence type="predicted"/>